<dbReference type="AlphaFoldDB" id="A0A2M7WWC0"/>
<reference evidence="2" key="1">
    <citation type="submission" date="2017-09" db="EMBL/GenBank/DDBJ databases">
        <title>Depth-based differentiation of microbial function through sediment-hosted aquifers and enrichment of novel symbionts in the deep terrestrial subsurface.</title>
        <authorList>
            <person name="Probst A.J."/>
            <person name="Ladd B."/>
            <person name="Jarett J.K."/>
            <person name="Geller-Mcgrath D.E."/>
            <person name="Sieber C.M.K."/>
            <person name="Emerson J.B."/>
            <person name="Anantharaman K."/>
            <person name="Thomas B.C."/>
            <person name="Malmstrom R."/>
            <person name="Stieglmeier M."/>
            <person name="Klingl A."/>
            <person name="Woyke T."/>
            <person name="Ryan C.M."/>
            <person name="Banfield J.F."/>
        </authorList>
    </citation>
    <scope>NUCLEOTIDE SEQUENCE [LARGE SCALE GENOMIC DNA]</scope>
</reference>
<accession>A0A2M7WWC0</accession>
<evidence type="ECO:0000313" key="2">
    <source>
        <dbReference type="Proteomes" id="UP000230538"/>
    </source>
</evidence>
<organism evidence="1 2">
    <name type="scientific">candidate division WWE3 bacterium CG_4_9_14_3_um_filter_43_9</name>
    <dbReference type="NCBI Taxonomy" id="1975082"/>
    <lineage>
        <taxon>Bacteria</taxon>
        <taxon>Katanobacteria</taxon>
    </lineage>
</organism>
<proteinExistence type="predicted"/>
<dbReference type="EMBL" id="PFXB01000110">
    <property type="protein sequence ID" value="PJA37301.1"/>
    <property type="molecule type" value="Genomic_DNA"/>
</dbReference>
<gene>
    <name evidence="1" type="ORF">CO181_04065</name>
</gene>
<name>A0A2M7WWC0_UNCKA</name>
<evidence type="ECO:0000313" key="1">
    <source>
        <dbReference type="EMBL" id="PJA37301.1"/>
    </source>
</evidence>
<comment type="caution">
    <text evidence="1">The sequence shown here is derived from an EMBL/GenBank/DDBJ whole genome shotgun (WGS) entry which is preliminary data.</text>
</comment>
<protein>
    <submittedName>
        <fullName evidence="1">Uncharacterized protein</fullName>
    </submittedName>
</protein>
<sequence>MSRAKNGSSFFSGRLKSFKAILGFTLSPSTLDIIERQLENPYLLSHASLSYQLFVLLSYKLLRTESPEFSLPSFHELAEKITVNTQIPKKFEIVWHLSPPKKAEFSANDYNHSRRLRSASWRRGIPSVALIPHSTKELCSGNL</sequence>
<dbReference type="Proteomes" id="UP000230538">
    <property type="component" value="Unassembled WGS sequence"/>
</dbReference>